<evidence type="ECO:0000313" key="2">
    <source>
        <dbReference type="Proteomes" id="UP000470082"/>
    </source>
</evidence>
<dbReference type="EMBL" id="VUMM01000024">
    <property type="protein sequence ID" value="MSS02230.1"/>
    <property type="molecule type" value="Genomic_DNA"/>
</dbReference>
<proteinExistence type="predicted"/>
<dbReference type="RefSeq" id="WP_154461244.1">
    <property type="nucleotide sequence ID" value="NZ_JAQYTQ010000085.1"/>
</dbReference>
<sequence>MEIDELVIYDCPVCEGAALLEEEGNSYYVTCMECGCHSVNVNFKSEDQRLDAAKRTVDLWNRGKVIKMEPGE</sequence>
<reference evidence="1 2" key="1">
    <citation type="submission" date="2019-08" db="EMBL/GenBank/DDBJ databases">
        <title>In-depth cultivation of the pig gut microbiome towards novel bacterial diversity and tailored functional studies.</title>
        <authorList>
            <person name="Wylensek D."/>
            <person name="Hitch T.C.A."/>
            <person name="Clavel T."/>
        </authorList>
    </citation>
    <scope>NUCLEOTIDE SEQUENCE [LARGE SCALE GENOMIC DNA]</scope>
    <source>
        <strain evidence="1 2">LKV-178-WT-2G</strain>
    </source>
</reference>
<comment type="caution">
    <text evidence="1">The sequence shown here is derived from an EMBL/GenBank/DDBJ whole genome shotgun (WGS) entry which is preliminary data.</text>
</comment>
<dbReference type="Proteomes" id="UP000470082">
    <property type="component" value="Unassembled WGS sequence"/>
</dbReference>
<dbReference type="Pfam" id="PF14354">
    <property type="entry name" value="Lar_restr_allev"/>
    <property type="match status" value="1"/>
</dbReference>
<dbReference type="AlphaFoldDB" id="A0A7X2N4B2"/>
<keyword evidence="2" id="KW-1185">Reference proteome</keyword>
<protein>
    <recommendedName>
        <fullName evidence="3">Restriction alleviation protein, Lar family</fullName>
    </recommendedName>
</protein>
<evidence type="ECO:0008006" key="3">
    <source>
        <dbReference type="Google" id="ProtNLM"/>
    </source>
</evidence>
<gene>
    <name evidence="1" type="ORF">FYJ50_09045</name>
</gene>
<accession>A0A7X2N4B2</accession>
<evidence type="ECO:0000313" key="1">
    <source>
        <dbReference type="EMBL" id="MSS02230.1"/>
    </source>
</evidence>
<organism evidence="1 2">
    <name type="scientific">Floccifex porci</name>
    <dbReference type="NCBI Taxonomy" id="2606629"/>
    <lineage>
        <taxon>Bacteria</taxon>
        <taxon>Bacillati</taxon>
        <taxon>Bacillota</taxon>
        <taxon>Erysipelotrichia</taxon>
        <taxon>Erysipelotrichales</taxon>
        <taxon>Erysipelotrichaceae</taxon>
        <taxon>Floccifex</taxon>
    </lineage>
</organism>
<name>A0A7X2N4B2_9FIRM</name>